<sequence length="62" mass="6952">MTPQEYQSSRHTGTSIRKRACVAPDHGHEIPQPEISLWPEFAMEESQESLDGKTSLVLTLSL</sequence>
<evidence type="ECO:0000313" key="2">
    <source>
        <dbReference type="Proteomes" id="UP000005446"/>
    </source>
</evidence>
<dbReference type="Proteomes" id="UP000005446">
    <property type="component" value="Unassembled WGS sequence"/>
</dbReference>
<organism evidence="1 2">
    <name type="scientific">Glarea lozoyensis (strain ATCC 74030 / MF5533)</name>
    <dbReference type="NCBI Taxonomy" id="1104152"/>
    <lineage>
        <taxon>Eukaryota</taxon>
        <taxon>Fungi</taxon>
        <taxon>Dikarya</taxon>
        <taxon>Ascomycota</taxon>
        <taxon>Pezizomycotina</taxon>
        <taxon>Leotiomycetes</taxon>
        <taxon>Helotiales</taxon>
        <taxon>Helotiaceae</taxon>
        <taxon>Glarea</taxon>
    </lineage>
</organism>
<protein>
    <submittedName>
        <fullName evidence="1">Uncharacterized protein</fullName>
    </submittedName>
</protein>
<evidence type="ECO:0000313" key="1">
    <source>
        <dbReference type="EMBL" id="EHK99571.1"/>
    </source>
</evidence>
<comment type="caution">
    <text evidence="1">The sequence shown here is derived from an EMBL/GenBank/DDBJ whole genome shotgun (WGS) entry which is preliminary data.</text>
</comment>
<dbReference type="EMBL" id="AGUE01000112">
    <property type="protein sequence ID" value="EHK99571.1"/>
    <property type="molecule type" value="Genomic_DNA"/>
</dbReference>
<dbReference type="AlphaFoldDB" id="H0EPK3"/>
<gene>
    <name evidence="1" type="ORF">M7I_4584</name>
</gene>
<keyword evidence="2" id="KW-1185">Reference proteome</keyword>
<reference evidence="1 2" key="1">
    <citation type="journal article" date="2012" name="Eukaryot. Cell">
        <title>Genome sequence of the fungus Glarea lozoyensis: the first genome sequence of a species from the Helotiaceae family.</title>
        <authorList>
            <person name="Youssar L."/>
            <person name="Gruening B.A."/>
            <person name="Erxleben A."/>
            <person name="Guenther S."/>
            <person name="Huettel W."/>
        </authorList>
    </citation>
    <scope>NUCLEOTIDE SEQUENCE [LARGE SCALE GENOMIC DNA]</scope>
    <source>
        <strain evidence="2">ATCC 74030 / MF5533</strain>
    </source>
</reference>
<dbReference type="InParanoid" id="H0EPK3"/>
<dbReference type="HOGENOM" id="CLU_2904377_0_0_1"/>
<accession>H0EPK3</accession>
<name>H0EPK3_GLAL7</name>
<proteinExistence type="predicted"/>